<sequence>MIATNGRGINQGVVAVGITVMSRSTWQAGVESQGLSRGAQQMTSSIPRDCPRPEVEIFIMTRAEFSLRTREQRRSHHFPAVLHPIASSPIAVFKVSRQASSRRQGPSPVSSPDSTAE</sequence>
<organism evidence="1 2">
    <name type="scientific">Trametes sanguinea</name>
    <dbReference type="NCBI Taxonomy" id="158606"/>
    <lineage>
        <taxon>Eukaryota</taxon>
        <taxon>Fungi</taxon>
        <taxon>Dikarya</taxon>
        <taxon>Basidiomycota</taxon>
        <taxon>Agaricomycotina</taxon>
        <taxon>Agaricomycetes</taxon>
        <taxon>Polyporales</taxon>
        <taxon>Polyporaceae</taxon>
        <taxon>Trametes</taxon>
    </lineage>
</organism>
<accession>A0ACC1MHQ3</accession>
<keyword evidence="2" id="KW-1185">Reference proteome</keyword>
<name>A0ACC1MHQ3_9APHY</name>
<evidence type="ECO:0000313" key="2">
    <source>
        <dbReference type="Proteomes" id="UP001144978"/>
    </source>
</evidence>
<reference evidence="1" key="1">
    <citation type="submission" date="2022-08" db="EMBL/GenBank/DDBJ databases">
        <title>Genome Sequence of Pycnoporus sanguineus.</title>
        <authorList>
            <person name="Buettner E."/>
        </authorList>
    </citation>
    <scope>NUCLEOTIDE SEQUENCE</scope>
    <source>
        <strain evidence="1">CG-C14</strain>
    </source>
</reference>
<comment type="caution">
    <text evidence="1">The sequence shown here is derived from an EMBL/GenBank/DDBJ whole genome shotgun (WGS) entry which is preliminary data.</text>
</comment>
<dbReference type="Proteomes" id="UP001144978">
    <property type="component" value="Unassembled WGS sequence"/>
</dbReference>
<dbReference type="EMBL" id="JANSHE010006754">
    <property type="protein sequence ID" value="KAJ2966151.1"/>
    <property type="molecule type" value="Genomic_DNA"/>
</dbReference>
<proteinExistence type="predicted"/>
<protein>
    <submittedName>
        <fullName evidence="1">Uncharacterized protein</fullName>
    </submittedName>
</protein>
<evidence type="ECO:0000313" key="1">
    <source>
        <dbReference type="EMBL" id="KAJ2966151.1"/>
    </source>
</evidence>
<gene>
    <name evidence="1" type="ORF">NUW54_g13891</name>
</gene>